<dbReference type="AlphaFoldDB" id="A0A840CC13"/>
<dbReference type="SUPFAM" id="SSF159664">
    <property type="entry name" value="CobE/GbiG C-terminal domain-like"/>
    <property type="match status" value="1"/>
</dbReference>
<sequence length="120" mass="11835">MRVAGIGFRAGAPVAALREAVERAGGRADALATAADKATAPALMALAEALCLPVLSVLPAQLARQTTLSRSPRVEALWGTGSLAEAAALAAAGPGARLIGPRVHSADGTATAAIAEGTDR</sequence>
<dbReference type="Gene3D" id="3.30.420.180">
    <property type="entry name" value="CobE/GbiG C-terminal domain"/>
    <property type="match status" value="1"/>
</dbReference>
<reference evidence="2" key="1">
    <citation type="submission" date="2020-08" db="EMBL/GenBank/DDBJ databases">
        <title>Genomic Encyclopedia of Type Strains, Phase IV (KMG-IV): sequencing the most valuable type-strain genomes for metagenomic binning, comparative biology and taxonomic classification.</title>
        <authorList>
            <person name="Goeker M."/>
        </authorList>
    </citation>
    <scope>NUCLEOTIDE SEQUENCE [LARGE SCALE GENOMIC DNA]</scope>
    <source>
        <strain evidence="2">DSM 105040</strain>
    </source>
</reference>
<keyword evidence="3" id="KW-1185">Reference proteome</keyword>
<proteinExistence type="predicted"/>
<accession>A0A840CC13</accession>
<dbReference type="Proteomes" id="UP000585681">
    <property type="component" value="Unassembled WGS sequence"/>
</dbReference>
<keyword evidence="2" id="KW-0378">Hydrolase</keyword>
<protein>
    <submittedName>
        <fullName evidence="2">Cobalt-precorrin 5A hydrolase</fullName>
        <ecNumber evidence="2">3.7.1.12</ecNumber>
    </submittedName>
</protein>
<name>A0A840CC13_9RHOB</name>
<dbReference type="InterPro" id="IPR036518">
    <property type="entry name" value="CobE/GbiG_C_sf"/>
</dbReference>
<organism evidence="2 3">
    <name type="scientific">Actibacterium naphthalenivorans</name>
    <dbReference type="NCBI Taxonomy" id="1614693"/>
    <lineage>
        <taxon>Bacteria</taxon>
        <taxon>Pseudomonadati</taxon>
        <taxon>Pseudomonadota</taxon>
        <taxon>Alphaproteobacteria</taxon>
        <taxon>Rhodobacterales</taxon>
        <taxon>Roseobacteraceae</taxon>
        <taxon>Actibacterium</taxon>
    </lineage>
</organism>
<dbReference type="Pfam" id="PF01890">
    <property type="entry name" value="CbiG_C"/>
    <property type="match status" value="1"/>
</dbReference>
<dbReference type="EMBL" id="JACIEQ010000003">
    <property type="protein sequence ID" value="MBB4022915.1"/>
    <property type="molecule type" value="Genomic_DNA"/>
</dbReference>
<dbReference type="GO" id="GO:0009236">
    <property type="term" value="P:cobalamin biosynthetic process"/>
    <property type="evidence" value="ECO:0007669"/>
    <property type="project" value="InterPro"/>
</dbReference>
<dbReference type="RefSeq" id="WP_054540040.1">
    <property type="nucleotide sequence ID" value="NZ_JACIEQ010000003.1"/>
</dbReference>
<evidence type="ECO:0000259" key="1">
    <source>
        <dbReference type="Pfam" id="PF01890"/>
    </source>
</evidence>
<evidence type="ECO:0000313" key="2">
    <source>
        <dbReference type="EMBL" id="MBB4022915.1"/>
    </source>
</evidence>
<dbReference type="GO" id="GO:0043779">
    <property type="term" value="F:cobalt-precorrin-5A acetaldehyde-lyase activity"/>
    <property type="evidence" value="ECO:0007669"/>
    <property type="project" value="UniProtKB-EC"/>
</dbReference>
<feature type="domain" description="CobE/GbiG C-terminal" evidence="1">
    <location>
        <begin position="3"/>
        <end position="115"/>
    </location>
</feature>
<evidence type="ECO:0000313" key="3">
    <source>
        <dbReference type="Proteomes" id="UP000585681"/>
    </source>
</evidence>
<dbReference type="InterPro" id="IPR002750">
    <property type="entry name" value="CobE/GbiG_C"/>
</dbReference>
<dbReference type="EC" id="3.7.1.12" evidence="2"/>
<gene>
    <name evidence="2" type="ORF">GGR17_002734</name>
</gene>
<comment type="caution">
    <text evidence="2">The sequence shown here is derived from an EMBL/GenBank/DDBJ whole genome shotgun (WGS) entry which is preliminary data.</text>
</comment>